<dbReference type="InterPro" id="IPR036388">
    <property type="entry name" value="WH-like_DNA-bd_sf"/>
</dbReference>
<comment type="caution">
    <text evidence="1">The sequence shown here is derived from an EMBL/GenBank/DDBJ whole genome shotgun (WGS) entry which is preliminary data.</text>
</comment>
<organism evidence="1 2">
    <name type="scientific">Halomarina salina</name>
    <dbReference type="NCBI Taxonomy" id="1872699"/>
    <lineage>
        <taxon>Archaea</taxon>
        <taxon>Methanobacteriati</taxon>
        <taxon>Methanobacteriota</taxon>
        <taxon>Stenosarchaea group</taxon>
        <taxon>Halobacteria</taxon>
        <taxon>Halobacteriales</taxon>
        <taxon>Natronomonadaceae</taxon>
        <taxon>Halomarina</taxon>
    </lineage>
</organism>
<dbReference type="Pfam" id="PF12840">
    <property type="entry name" value="HTH_20"/>
    <property type="match status" value="1"/>
</dbReference>
<protein>
    <submittedName>
        <fullName evidence="1">Helix-turn-helix domain-containing protein</fullName>
    </submittedName>
</protein>
<name>A0ABD5RMP6_9EURY</name>
<sequence>MSQSMMAPVAARPCEQSDVSLDTESVLDALDDANARCILQATSDEALSATELSEECDIPLSTTYRKVETLAEVGLLDERIRIRRSGKHTSEYRCQVDNLVVSVSASEGVDVRVARQEERVAVAAVGGR</sequence>
<dbReference type="Proteomes" id="UP001596099">
    <property type="component" value="Unassembled WGS sequence"/>
</dbReference>
<dbReference type="RefSeq" id="WP_247414498.1">
    <property type="nucleotide sequence ID" value="NZ_JALLGW010000001.1"/>
</dbReference>
<proteinExistence type="predicted"/>
<evidence type="ECO:0000313" key="2">
    <source>
        <dbReference type="Proteomes" id="UP001596099"/>
    </source>
</evidence>
<dbReference type="AlphaFoldDB" id="A0ABD5RMP6"/>
<reference evidence="1 2" key="1">
    <citation type="journal article" date="2019" name="Int. J. Syst. Evol. Microbiol.">
        <title>The Global Catalogue of Microorganisms (GCM) 10K type strain sequencing project: providing services to taxonomists for standard genome sequencing and annotation.</title>
        <authorList>
            <consortium name="The Broad Institute Genomics Platform"/>
            <consortium name="The Broad Institute Genome Sequencing Center for Infectious Disease"/>
            <person name="Wu L."/>
            <person name="Ma J."/>
        </authorList>
    </citation>
    <scope>NUCLEOTIDE SEQUENCE [LARGE SCALE GENOMIC DNA]</scope>
    <source>
        <strain evidence="1 2">CGMCC 1.12543</strain>
    </source>
</reference>
<dbReference type="CDD" id="cd00090">
    <property type="entry name" value="HTH_ARSR"/>
    <property type="match status" value="1"/>
</dbReference>
<accession>A0ABD5RMP6</accession>
<dbReference type="EMBL" id="JBHSQH010000001">
    <property type="protein sequence ID" value="MFC5971608.1"/>
    <property type="molecule type" value="Genomic_DNA"/>
</dbReference>
<dbReference type="Gene3D" id="1.10.10.10">
    <property type="entry name" value="Winged helix-like DNA-binding domain superfamily/Winged helix DNA-binding domain"/>
    <property type="match status" value="1"/>
</dbReference>
<dbReference type="InterPro" id="IPR011991">
    <property type="entry name" value="ArsR-like_HTH"/>
</dbReference>
<keyword evidence="2" id="KW-1185">Reference proteome</keyword>
<evidence type="ECO:0000313" key="1">
    <source>
        <dbReference type="EMBL" id="MFC5971608.1"/>
    </source>
</evidence>
<dbReference type="InterPro" id="IPR036390">
    <property type="entry name" value="WH_DNA-bd_sf"/>
</dbReference>
<dbReference type="SUPFAM" id="SSF46785">
    <property type="entry name" value="Winged helix' DNA-binding domain"/>
    <property type="match status" value="1"/>
</dbReference>
<gene>
    <name evidence="1" type="ORF">ACFPYI_09720</name>
</gene>